<dbReference type="Proteomes" id="UP000001034">
    <property type="component" value="Segment"/>
</dbReference>
<name>B2ZYF2_9CAUD</name>
<keyword evidence="2" id="KW-1185">Reference proteome</keyword>
<dbReference type="RefSeq" id="YP_001950183.1">
    <property type="nucleotide sequence ID" value="NC_010811.2"/>
</dbReference>
<organism evidence="1 2">
    <name type="scientific">Ralstonia phage phiRSL1</name>
    <dbReference type="NCBI Taxonomy" id="1980924"/>
    <lineage>
        <taxon>Viruses</taxon>
        <taxon>Duplodnaviria</taxon>
        <taxon>Heunggongvirae</taxon>
        <taxon>Uroviricota</taxon>
        <taxon>Caudoviricetes</taxon>
        <taxon>Mieseafarmvirus</taxon>
        <taxon>Mieseafarmvirus RSL1</taxon>
    </lineage>
</organism>
<reference evidence="1 2" key="1">
    <citation type="journal article" date="2010" name="Virology">
        <title>A jumbo phage infecting the phytopathogen Ralstonia solanacearum defines a new lineage of the Myoviridae family.</title>
        <authorList>
            <person name="Yamada T."/>
            <person name="Satoh S."/>
            <person name="Ishikawa H."/>
            <person name="Fujiwara A."/>
            <person name="Kawasaki T."/>
            <person name="Fujie M."/>
            <person name="Ogata H."/>
        </authorList>
    </citation>
    <scope>NUCLEOTIDE SEQUENCE [LARGE SCALE GENOMIC DNA]</scope>
</reference>
<dbReference type="EMBL" id="AB366653">
    <property type="protein sequence ID" value="BAG41753.1"/>
    <property type="molecule type" value="Genomic_DNA"/>
</dbReference>
<evidence type="ECO:0000313" key="2">
    <source>
        <dbReference type="Proteomes" id="UP000001034"/>
    </source>
</evidence>
<proteinExistence type="predicted"/>
<accession>B2ZYF2</accession>
<sequence>MITAKEASAMFKPQSPNILEPEVWAAMGLLDLEVRKTAVLRRSFTRRLLVDHATAQSICMLLKDLGFQADFQRAGGNSEEDELSIYRFQVSWA</sequence>
<protein>
    <submittedName>
        <fullName evidence="1">Uncharacterized protein</fullName>
    </submittedName>
</protein>
<dbReference type="GeneID" id="6369883"/>
<dbReference type="KEGG" id="vg:6369883"/>
<evidence type="ECO:0000313" key="1">
    <source>
        <dbReference type="EMBL" id="BAG41753.1"/>
    </source>
</evidence>